<protein>
    <recommendedName>
        <fullName evidence="5">Fur family transcriptional regulator</fullName>
    </recommendedName>
</protein>
<dbReference type="InterPro" id="IPR036390">
    <property type="entry name" value="WH_DNA-bd_sf"/>
</dbReference>
<dbReference type="CDD" id="cd07153">
    <property type="entry name" value="Fur_like"/>
    <property type="match status" value="1"/>
</dbReference>
<dbReference type="EMBL" id="LSZQ01000044">
    <property type="protein sequence ID" value="KXU35637.1"/>
    <property type="molecule type" value="Genomic_DNA"/>
</dbReference>
<evidence type="ECO:0000256" key="2">
    <source>
        <dbReference type="SAM" id="MobiDB-lite"/>
    </source>
</evidence>
<dbReference type="STRING" id="1548207.AXK11_05830"/>
<dbReference type="RefSeq" id="WP_068630182.1">
    <property type="nucleotide sequence ID" value="NZ_LSZQ01000044.1"/>
</dbReference>
<feature type="region of interest" description="Disordered" evidence="2">
    <location>
        <begin position="1"/>
        <end position="29"/>
    </location>
</feature>
<feature type="binding site" evidence="1">
    <location>
        <position position="168"/>
    </location>
    <ligand>
        <name>Zn(2+)</name>
        <dbReference type="ChEBI" id="CHEBI:29105"/>
    </ligand>
</feature>
<comment type="caution">
    <text evidence="3">The sequence shown here is derived from an EMBL/GenBank/DDBJ whole genome shotgun (WGS) entry which is preliminary data.</text>
</comment>
<sequence length="209" mass="22466">MSTTTPIFPPIPAAPPFPPAVPGGTPTGATEDRVPLNPEALCSQLGWKITAARRAIFKAIDKLDGYFDAEVLLVQAKKLHPAVSRATVYRTLPDLCSNGILRSTEFGDGHYRYCRHDPSAPPTAEIYVVDCGRILKVPAPFLSWYATTVTERAGYELIGQRLQTFARCSKKKASPDACSVCDHQPTAAGALAPAAALPKAKATAPRPRR</sequence>
<dbReference type="PANTHER" id="PTHR33202">
    <property type="entry name" value="ZINC UPTAKE REGULATION PROTEIN"/>
    <property type="match status" value="1"/>
</dbReference>
<dbReference type="AlphaFoldDB" id="A0A139SM40"/>
<dbReference type="SUPFAM" id="SSF46785">
    <property type="entry name" value="Winged helix' DNA-binding domain"/>
    <property type="match status" value="1"/>
</dbReference>
<dbReference type="InterPro" id="IPR002481">
    <property type="entry name" value="FUR"/>
</dbReference>
<feature type="compositionally biased region" description="Pro residues" evidence="2">
    <location>
        <begin position="7"/>
        <end position="21"/>
    </location>
</feature>
<keyword evidence="1" id="KW-0862">Zinc</keyword>
<keyword evidence="4" id="KW-1185">Reference proteome</keyword>
<feature type="binding site" evidence="1">
    <location>
        <position position="131"/>
    </location>
    <ligand>
        <name>Zn(2+)</name>
        <dbReference type="ChEBI" id="CHEBI:29105"/>
    </ligand>
</feature>
<gene>
    <name evidence="3" type="ORF">AXK11_05830</name>
</gene>
<dbReference type="Pfam" id="PF01475">
    <property type="entry name" value="FUR"/>
    <property type="match status" value="1"/>
</dbReference>
<keyword evidence="1" id="KW-0479">Metal-binding</keyword>
<dbReference type="GO" id="GO:1900376">
    <property type="term" value="P:regulation of secondary metabolite biosynthetic process"/>
    <property type="evidence" value="ECO:0007669"/>
    <property type="project" value="TreeGrafter"/>
</dbReference>
<dbReference type="Gene3D" id="1.10.10.10">
    <property type="entry name" value="Winged helix-like DNA-binding domain superfamily/Winged helix DNA-binding domain"/>
    <property type="match status" value="1"/>
</dbReference>
<evidence type="ECO:0000313" key="3">
    <source>
        <dbReference type="EMBL" id="KXU35637.1"/>
    </source>
</evidence>
<evidence type="ECO:0008006" key="5">
    <source>
        <dbReference type="Google" id="ProtNLM"/>
    </source>
</evidence>
<name>A0A139SM40_9BACT</name>
<evidence type="ECO:0000256" key="1">
    <source>
        <dbReference type="PIRSR" id="PIRSR602481-1"/>
    </source>
</evidence>
<dbReference type="InterPro" id="IPR036388">
    <property type="entry name" value="WH-like_DNA-bd_sf"/>
</dbReference>
<dbReference type="GO" id="GO:0045892">
    <property type="term" value="P:negative regulation of DNA-templated transcription"/>
    <property type="evidence" value="ECO:0007669"/>
    <property type="project" value="TreeGrafter"/>
</dbReference>
<organism evidence="3 4">
    <name type="scientific">Cephaloticoccus primus</name>
    <dbReference type="NCBI Taxonomy" id="1548207"/>
    <lineage>
        <taxon>Bacteria</taxon>
        <taxon>Pseudomonadati</taxon>
        <taxon>Verrucomicrobiota</taxon>
        <taxon>Opitutia</taxon>
        <taxon>Opitutales</taxon>
        <taxon>Opitutaceae</taxon>
        <taxon>Cephaloticoccus</taxon>
    </lineage>
</organism>
<dbReference type="Proteomes" id="UP000070058">
    <property type="component" value="Unassembled WGS sequence"/>
</dbReference>
<comment type="cofactor">
    <cofactor evidence="1">
        <name>Zn(2+)</name>
        <dbReference type="ChEBI" id="CHEBI:29105"/>
    </cofactor>
    <text evidence="1">Binds 1 zinc ion per subunit.</text>
</comment>
<dbReference type="GO" id="GO:0003700">
    <property type="term" value="F:DNA-binding transcription factor activity"/>
    <property type="evidence" value="ECO:0007669"/>
    <property type="project" value="InterPro"/>
</dbReference>
<dbReference type="PANTHER" id="PTHR33202:SF7">
    <property type="entry name" value="FERRIC UPTAKE REGULATION PROTEIN"/>
    <property type="match status" value="1"/>
</dbReference>
<accession>A0A139SM40</accession>
<dbReference type="OrthoDB" id="8659436at2"/>
<evidence type="ECO:0000313" key="4">
    <source>
        <dbReference type="Proteomes" id="UP000070058"/>
    </source>
</evidence>
<reference evidence="4" key="1">
    <citation type="submission" date="2016-02" db="EMBL/GenBank/DDBJ databases">
        <authorList>
            <person name="Sanders J.G."/>
            <person name="Lin J.Y."/>
            <person name="Wertz J.T."/>
            <person name="Russell J.A."/>
            <person name="Moreau C.S."/>
            <person name="Powell S."/>
        </authorList>
    </citation>
    <scope>NUCLEOTIDE SEQUENCE [LARGE SCALE GENOMIC DNA]</scope>
    <source>
        <strain evidence="4">CAG34</strain>
    </source>
</reference>
<dbReference type="GO" id="GO:0008270">
    <property type="term" value="F:zinc ion binding"/>
    <property type="evidence" value="ECO:0007669"/>
    <property type="project" value="TreeGrafter"/>
</dbReference>
<dbReference type="GO" id="GO:0000976">
    <property type="term" value="F:transcription cis-regulatory region binding"/>
    <property type="evidence" value="ECO:0007669"/>
    <property type="project" value="TreeGrafter"/>
</dbReference>
<proteinExistence type="predicted"/>